<evidence type="ECO:0000256" key="5">
    <source>
        <dbReference type="ARBA" id="ARBA00022989"/>
    </source>
</evidence>
<keyword evidence="10" id="KW-1185">Reference proteome</keyword>
<organism evidence="9 10">
    <name type="scientific">Trypanosoma vivax (strain Y486)</name>
    <dbReference type="NCBI Taxonomy" id="1055687"/>
    <lineage>
        <taxon>Eukaryota</taxon>
        <taxon>Discoba</taxon>
        <taxon>Euglenozoa</taxon>
        <taxon>Kinetoplastea</taxon>
        <taxon>Metakinetoplastina</taxon>
        <taxon>Trypanosomatida</taxon>
        <taxon>Trypanosomatidae</taxon>
        <taxon>Trypanosoma</taxon>
        <taxon>Duttonella</taxon>
    </lineage>
</organism>
<evidence type="ECO:0000256" key="1">
    <source>
        <dbReference type="ARBA" id="ARBA00004141"/>
    </source>
</evidence>
<evidence type="ECO:0000256" key="4">
    <source>
        <dbReference type="ARBA" id="ARBA00022692"/>
    </source>
</evidence>
<feature type="transmembrane region" description="Helical" evidence="8">
    <location>
        <begin position="194"/>
        <end position="214"/>
    </location>
</feature>
<dbReference type="SUPFAM" id="SSF103473">
    <property type="entry name" value="MFS general substrate transporter"/>
    <property type="match status" value="1"/>
</dbReference>
<feature type="transmembrane region" description="Helical" evidence="8">
    <location>
        <begin position="12"/>
        <end position="36"/>
    </location>
</feature>
<dbReference type="InterPro" id="IPR036259">
    <property type="entry name" value="MFS_trans_sf"/>
</dbReference>
<feature type="transmembrane region" description="Helical" evidence="8">
    <location>
        <begin position="156"/>
        <end position="178"/>
    </location>
</feature>
<dbReference type="Proteomes" id="UP000009027">
    <property type="component" value="Unassembled WGS sequence"/>
</dbReference>
<evidence type="ECO:0000256" key="8">
    <source>
        <dbReference type="SAM" id="Phobius"/>
    </source>
</evidence>
<feature type="transmembrane region" description="Helical" evidence="8">
    <location>
        <begin position="125"/>
        <end position="149"/>
    </location>
</feature>
<dbReference type="PANTHER" id="PTHR10332">
    <property type="entry name" value="EQUILIBRATIVE NUCLEOSIDE TRANSPORTER"/>
    <property type="match status" value="1"/>
</dbReference>
<reference evidence="9 10" key="1">
    <citation type="journal article" date="2012" name="Proc. Natl. Acad. Sci. U.S.A.">
        <title>Antigenic diversity is generated by distinct evolutionary mechanisms in African trypanosome species.</title>
        <authorList>
            <person name="Jackson A.P."/>
            <person name="Berry A."/>
            <person name="Aslett M."/>
            <person name="Allison H.C."/>
            <person name="Burton P."/>
            <person name="Vavrova-Anderson J."/>
            <person name="Brown R."/>
            <person name="Browne H."/>
            <person name="Corton N."/>
            <person name="Hauser H."/>
            <person name="Gamble J."/>
            <person name="Gilderthorp R."/>
            <person name="Marcello L."/>
            <person name="McQuillan J."/>
            <person name="Otto T.D."/>
            <person name="Quail M.A."/>
            <person name="Sanders M.J."/>
            <person name="van Tonder A."/>
            <person name="Ginger M.L."/>
            <person name="Field M.C."/>
            <person name="Barry J.D."/>
            <person name="Hertz-Fowler C."/>
            <person name="Berriman M."/>
        </authorList>
    </citation>
    <scope>NUCLEOTIDE SEQUENCE</scope>
    <source>
        <strain evidence="9 10">Y486</strain>
    </source>
</reference>
<comment type="similarity">
    <text evidence="2">Belongs to the SLC29A/ENT transporter (TC 2.A.57) family.</text>
</comment>
<evidence type="ECO:0000256" key="2">
    <source>
        <dbReference type="ARBA" id="ARBA00007965"/>
    </source>
</evidence>
<feature type="region of interest" description="Disordered" evidence="7">
    <location>
        <begin position="237"/>
        <end position="264"/>
    </location>
</feature>
<proteinExistence type="inferred from homology"/>
<evidence type="ECO:0000313" key="10">
    <source>
        <dbReference type="Proteomes" id="UP000009027"/>
    </source>
</evidence>
<dbReference type="EMBL" id="CAEX01001766">
    <property type="protein sequence ID" value="CCD18750.1"/>
    <property type="molecule type" value="Genomic_DNA"/>
</dbReference>
<evidence type="ECO:0000256" key="3">
    <source>
        <dbReference type="ARBA" id="ARBA00022448"/>
    </source>
</evidence>
<keyword evidence="6 8" id="KW-0472">Membrane</keyword>
<dbReference type="GO" id="GO:0005337">
    <property type="term" value="F:nucleoside transmembrane transporter activity"/>
    <property type="evidence" value="ECO:0007669"/>
    <property type="project" value="InterPro"/>
</dbReference>
<keyword evidence="5 8" id="KW-1133">Transmembrane helix</keyword>
<gene>
    <name evidence="9" type="ORF">TvY486_0014570</name>
</gene>
<evidence type="ECO:0000256" key="6">
    <source>
        <dbReference type="ARBA" id="ARBA00023136"/>
    </source>
</evidence>
<dbReference type="GO" id="GO:0005886">
    <property type="term" value="C:plasma membrane"/>
    <property type="evidence" value="ECO:0007669"/>
    <property type="project" value="TreeGrafter"/>
</dbReference>
<keyword evidence="3" id="KW-0813">Transport</keyword>
<dbReference type="InterPro" id="IPR002259">
    <property type="entry name" value="Eqnu_transpt"/>
</dbReference>
<sequence>MGLLGFESPAAFVVYLSFLSFGMSLMLSANAVYCLYEYFTQFFKLAQGKSDVDPADAAFWTNIHTYYNVTVFSTQVVAEIFMLTPLGRRIPLHPRLCVAFALPFLQLSSYMLTTTFHTTENGAKALFLVMAFVNGLSKSFCGSSTVALAGPFPTRFIGAYVFGLPLSGVITAILSLVIKGSMNNDFDNLLTQSYIYFSTTMAFQAIACVLLYLLPKNPYALRYAAELRYAVRKNSAGGNGGHNTRDTDRPESLLTGEPVNDGDQAQPVVRSVLDTTVDPDTMKDTDQVEDTTNAEQMLKAEIWVVAKRIYPILATCFFIYFSTLLFWPGVFIAVDSQGWNFWYGTIVMAMFNFGDFFSRLQLQFKNLHPSRGR</sequence>
<dbReference type="PANTHER" id="PTHR10332:SF82">
    <property type="entry name" value="TRANSPORTER 2, PUTATIVE-RELATED"/>
    <property type="match status" value="1"/>
</dbReference>
<feature type="transmembrane region" description="Helical" evidence="8">
    <location>
        <begin position="340"/>
        <end position="358"/>
    </location>
</feature>
<feature type="transmembrane region" description="Helical" evidence="8">
    <location>
        <begin position="96"/>
        <end position="113"/>
    </location>
</feature>
<accession>F9WMJ3</accession>
<dbReference type="VEuPathDB" id="TriTrypDB:TvY486_0014570"/>
<evidence type="ECO:0000313" key="9">
    <source>
        <dbReference type="EMBL" id="CCD18750.1"/>
    </source>
</evidence>
<keyword evidence="4 8" id="KW-0812">Transmembrane</keyword>
<protein>
    <submittedName>
        <fullName evidence="9">Adenosine transporter, putative</fullName>
    </submittedName>
</protein>
<comment type="subcellular location">
    <subcellularLocation>
        <location evidence="1">Membrane</location>
        <topology evidence="1">Multi-pass membrane protein</topology>
    </subcellularLocation>
</comment>
<dbReference type="AlphaFoldDB" id="F9WMJ3"/>
<dbReference type="Pfam" id="PF01733">
    <property type="entry name" value="Nucleoside_tran"/>
    <property type="match status" value="1"/>
</dbReference>
<evidence type="ECO:0000256" key="7">
    <source>
        <dbReference type="SAM" id="MobiDB-lite"/>
    </source>
</evidence>
<name>F9WMJ3_TRYVY</name>
<feature type="transmembrane region" description="Helical" evidence="8">
    <location>
        <begin position="309"/>
        <end position="334"/>
    </location>
</feature>